<name>A0A839N7L7_9MICO</name>
<sequence>MILVNIKQSGRRAVTPGQIQDAAAGSWVVSEKSLQDHGDVLAAVRQNEVVGAWPIEGHTRDDAGRVSFVLGQPGPREKRLVGSPSPQRWVKGAANPVKVVPTADDSSDAGEVRQVRLQGWTLRVYPDNSVRLNAPAAGGRLMVDSVLPGPGGGSLGARLVAASVD</sequence>
<reference evidence="1 2" key="1">
    <citation type="submission" date="2020-08" db="EMBL/GenBank/DDBJ databases">
        <title>Sequencing the genomes of 1000 actinobacteria strains.</title>
        <authorList>
            <person name="Klenk H.-P."/>
        </authorList>
    </citation>
    <scope>NUCLEOTIDE SEQUENCE [LARGE SCALE GENOMIC DNA]</scope>
    <source>
        <strain evidence="1 2">DSM 105369</strain>
    </source>
</reference>
<dbReference type="RefSeq" id="WP_183322180.1">
    <property type="nucleotide sequence ID" value="NZ_JACHVQ010000003.1"/>
</dbReference>
<gene>
    <name evidence="1" type="ORF">FHU39_003769</name>
</gene>
<dbReference type="Proteomes" id="UP000559182">
    <property type="component" value="Unassembled WGS sequence"/>
</dbReference>
<evidence type="ECO:0000313" key="1">
    <source>
        <dbReference type="EMBL" id="MBB2893738.1"/>
    </source>
</evidence>
<keyword evidence="2" id="KW-1185">Reference proteome</keyword>
<dbReference type="AlphaFoldDB" id="A0A839N7L7"/>
<accession>A0A839N7L7</accession>
<evidence type="ECO:0000313" key="2">
    <source>
        <dbReference type="Proteomes" id="UP000559182"/>
    </source>
</evidence>
<protein>
    <submittedName>
        <fullName evidence="1">Uncharacterized protein</fullName>
    </submittedName>
</protein>
<comment type="caution">
    <text evidence="1">The sequence shown here is derived from an EMBL/GenBank/DDBJ whole genome shotgun (WGS) entry which is preliminary data.</text>
</comment>
<dbReference type="EMBL" id="JACHVQ010000003">
    <property type="protein sequence ID" value="MBB2893738.1"/>
    <property type="molecule type" value="Genomic_DNA"/>
</dbReference>
<proteinExistence type="predicted"/>
<organism evidence="1 2">
    <name type="scientific">Flexivirga oryzae</name>
    <dbReference type="NCBI Taxonomy" id="1794944"/>
    <lineage>
        <taxon>Bacteria</taxon>
        <taxon>Bacillati</taxon>
        <taxon>Actinomycetota</taxon>
        <taxon>Actinomycetes</taxon>
        <taxon>Micrococcales</taxon>
        <taxon>Dermacoccaceae</taxon>
        <taxon>Flexivirga</taxon>
    </lineage>
</organism>